<dbReference type="RefSeq" id="XP_075084774.1">
    <property type="nucleotide sequence ID" value="XM_075228673.1"/>
</dbReference>
<reference evidence="1" key="1">
    <citation type="journal article" date="2014" name="Nat. Commun.">
        <title>The tobacco genome sequence and its comparison with those of tomato and potato.</title>
        <authorList>
            <person name="Sierro N."/>
            <person name="Battey J.N."/>
            <person name="Ouadi S."/>
            <person name="Bakaher N."/>
            <person name="Bovet L."/>
            <person name="Willig A."/>
            <person name="Goepfert S."/>
            <person name="Peitsch M.C."/>
            <person name="Ivanov N.V."/>
        </authorList>
    </citation>
    <scope>NUCLEOTIDE SEQUENCE [LARGE SCALE GENOMIC DNA]</scope>
</reference>
<sequence>MGDFNSVLSVEDRLNGAPVHQNEVVDFKQCISDIGVGLINKKGAQFSWSNKWRAEDRIYSHIDWVFGNAEWFWAYAGVEAIYLMPGCFDHTPILLNTEIYRVLVKKPYRLLNVLLQQEEYKEVVKHLWGQAIQGHTMYTICRKLQRKYSSVEVKLKQLREDLKVIQQELNDDHINSQLIKQEKKNLLLIEKWDAIHEKILRQKSRAIWITHGDSNTKYFHA</sequence>
<evidence type="ECO:0000313" key="1">
    <source>
        <dbReference type="Proteomes" id="UP000790787"/>
    </source>
</evidence>
<keyword evidence="1" id="KW-1185">Reference proteome</keyword>
<evidence type="ECO:0000313" key="2">
    <source>
        <dbReference type="RefSeq" id="XP_075084774.1"/>
    </source>
</evidence>
<proteinExistence type="predicted"/>
<gene>
    <name evidence="2" type="primary">LOC142168022</name>
</gene>
<organism evidence="1 2">
    <name type="scientific">Nicotiana tabacum</name>
    <name type="common">Common tobacco</name>
    <dbReference type="NCBI Taxonomy" id="4097"/>
    <lineage>
        <taxon>Eukaryota</taxon>
        <taxon>Viridiplantae</taxon>
        <taxon>Streptophyta</taxon>
        <taxon>Embryophyta</taxon>
        <taxon>Tracheophyta</taxon>
        <taxon>Spermatophyta</taxon>
        <taxon>Magnoliopsida</taxon>
        <taxon>eudicotyledons</taxon>
        <taxon>Gunneridae</taxon>
        <taxon>Pentapetalae</taxon>
        <taxon>asterids</taxon>
        <taxon>lamiids</taxon>
        <taxon>Solanales</taxon>
        <taxon>Solanaceae</taxon>
        <taxon>Nicotianoideae</taxon>
        <taxon>Nicotianeae</taxon>
        <taxon>Nicotiana</taxon>
    </lineage>
</organism>
<dbReference type="Proteomes" id="UP000790787">
    <property type="component" value="Chromosome 13"/>
</dbReference>
<protein>
    <submittedName>
        <fullName evidence="2">Uncharacterized protein LOC142168022</fullName>
    </submittedName>
</protein>
<reference evidence="2" key="2">
    <citation type="submission" date="2025-08" db="UniProtKB">
        <authorList>
            <consortium name="RefSeq"/>
        </authorList>
    </citation>
    <scope>IDENTIFICATION</scope>
    <source>
        <tissue evidence="2">Leaf</tissue>
    </source>
</reference>
<accession>A0AC58SIJ3</accession>
<name>A0AC58SIJ3_TOBAC</name>